<sequence length="237" mass="26379">MHHQEALSCKASRVVCRSHTVRFTDIENKDMNEKQIPADLARLVKAMQQHPADTPVGRVLANLLPDAGAALAWLERQQRRAAQPVVFAFHPGYVLIGFEDDYKTIPAPNRLVGLYAAWEIFLHGDNAPFVFFAADRGMSPNSLDNALGRAATWVEPYCMPLAVAIRAIKVRVDGSASFDPAYVPPLRLNVESAWSTPFPSLPRDSIGVSNWTKEPHHERTTEDRGHRQGKGRPRADP</sequence>
<gene>
    <name evidence="2" type="ordered locus">BN117_2234</name>
</gene>
<accession>K0MDW4</accession>
<dbReference type="HOGENOM" id="CLU_1168889_0_0_4"/>
<dbReference type="RefSeq" id="WP_015039755.1">
    <property type="nucleotide sequence ID" value="NC_018828.1"/>
</dbReference>
<feature type="compositionally biased region" description="Basic and acidic residues" evidence="1">
    <location>
        <begin position="213"/>
        <end position="226"/>
    </location>
</feature>
<dbReference type="AlphaFoldDB" id="K0MDW4"/>
<evidence type="ECO:0000256" key="1">
    <source>
        <dbReference type="SAM" id="MobiDB-lite"/>
    </source>
</evidence>
<dbReference type="EMBL" id="HE965803">
    <property type="protein sequence ID" value="CCJ49567.1"/>
    <property type="molecule type" value="Genomic_DNA"/>
</dbReference>
<organism evidence="2 3">
    <name type="scientific">Bordetella parapertussis (strain Bpp5)</name>
    <dbReference type="NCBI Taxonomy" id="1208660"/>
    <lineage>
        <taxon>Bacteria</taxon>
        <taxon>Pseudomonadati</taxon>
        <taxon>Pseudomonadota</taxon>
        <taxon>Betaproteobacteria</taxon>
        <taxon>Burkholderiales</taxon>
        <taxon>Alcaligenaceae</taxon>
        <taxon>Bordetella</taxon>
    </lineage>
</organism>
<evidence type="ECO:0000313" key="3">
    <source>
        <dbReference type="Proteomes" id="UP000008035"/>
    </source>
</evidence>
<name>K0MDW4_BORPB</name>
<dbReference type="Proteomes" id="UP000008035">
    <property type="component" value="Chromosome"/>
</dbReference>
<evidence type="ECO:0000313" key="2">
    <source>
        <dbReference type="EMBL" id="CCJ49567.1"/>
    </source>
</evidence>
<protein>
    <submittedName>
        <fullName evidence="2">Uncharacterized protein</fullName>
    </submittedName>
</protein>
<reference evidence="2 3" key="1">
    <citation type="journal article" date="2012" name="BMC Genomics">
        <title>Comparative genomics of the classical Bordetella subspecies: the evolution and exchange of virulence-associated diversity amongst closely related pathogens.</title>
        <authorList>
            <person name="Park J."/>
            <person name="Zhang Y."/>
            <person name="Buboltz A.M."/>
            <person name="Zhang X."/>
            <person name="Schuster S.C."/>
            <person name="Ahuja U."/>
            <person name="Liu M."/>
            <person name="Miller J.F."/>
            <person name="Sebaihia M."/>
            <person name="Bentley S.D."/>
            <person name="Parkhill J."/>
            <person name="Harvill E.T."/>
        </authorList>
    </citation>
    <scope>NUCLEOTIDE SEQUENCE [LARGE SCALE GENOMIC DNA]</scope>
    <source>
        <strain evidence="2 3">Bpp5</strain>
    </source>
</reference>
<feature type="compositionally biased region" description="Basic residues" evidence="1">
    <location>
        <begin position="227"/>
        <end position="237"/>
    </location>
</feature>
<proteinExistence type="predicted"/>
<dbReference type="KEGG" id="bpar:BN117_2234"/>
<feature type="region of interest" description="Disordered" evidence="1">
    <location>
        <begin position="203"/>
        <end position="237"/>
    </location>
</feature>